<dbReference type="InterPro" id="IPR043536">
    <property type="entry name" value="HCF1/2"/>
</dbReference>
<dbReference type="GO" id="GO:0035097">
    <property type="term" value="C:histone methyltransferase complex"/>
    <property type="evidence" value="ECO:0007669"/>
    <property type="project" value="TreeGrafter"/>
</dbReference>
<evidence type="ECO:0000256" key="4">
    <source>
        <dbReference type="ARBA" id="ARBA00022737"/>
    </source>
</evidence>
<dbReference type="FunFam" id="2.120.10.80:FF:000015">
    <property type="entry name" value="host cell factor 1 isoform X1"/>
    <property type="match status" value="1"/>
</dbReference>
<accession>A0A4C1V3A3</accession>
<feature type="domain" description="Host cell factor Kelch-repeats" evidence="8">
    <location>
        <begin position="8"/>
        <end position="349"/>
    </location>
</feature>
<dbReference type="Gene3D" id="2.120.10.80">
    <property type="entry name" value="Kelch-type beta propeller"/>
    <property type="match status" value="2"/>
</dbReference>
<evidence type="ECO:0000256" key="5">
    <source>
        <dbReference type="ARBA" id="ARBA00022813"/>
    </source>
</evidence>
<dbReference type="OrthoDB" id="10001928at2759"/>
<sequence length="900" mass="93651">MKENTVLKWQKVYNPTGPQPRPRHGHRAVAIKDLMIVFGGGNEGIVHELHVFNTTTNQWFVPVTKGEVPPGCAAYGFVVDGTRLLVFGGMVEYGKYSNDLYELQASRWEWKRLKPLPPKSGLPPCPRLGHSFTLLNGKVYLFGGLANESDDPKNNIPRYLNDLYTLELSPNSSVTMWDIPVTYGQSPPPRESHSGVAYTDRNTGKSSLIIYGGMSGSRLGDLWVLDVDTMSWSRPEVGGPAPLPRSLHTATVIGHHMYVYGGWVPLVPDDSKLSTEKEWKCTNTLASLDLETMTWDNIALEKFEECVPRARAGHSAVAIQTRLYIWSGRDGYRKTWNNQICCKDLWYLEVGVPPQAGRVALVRAGTTSLELCWPAINTVTTYVLQVQKCGKLAPTRFPTAAEPVAAPRPTTPPDVKPFASLGSPPPVATAPIIATPTVTSPIPEIPVRAATQQQLVPQATSTPQKLITGAIKVPAAQVKISPGTPSGKQTYQGKTIVKSPAGGTQQIKVAAVTPQGVTRIVSGVSTAGTVRVTTTGVQSGTQLVVGAAGGPRYVQVKPSPGVAPATALPVKLGGANMPVKLATSGTMPLKIGATSIQGKLTANSVQKVGTVTGGNMPLKLSAGNVKIGPSNVVVKSTGSVGALTAGGKAVPVKLGAGGLPMLASGGGTLQLQQTPGVPVKTPVYKIVTAAAASKAGEAGTAMAAGGVTHVQAVTTSATGATVLRQPTANAGIPVIIKKTGGSGMTASATGASASSQPQYVTLVKTSTGMTVATMPKVAMVQNRAGGAAGAGVATSQALSGPTIVKLVSTGAVGGNKIITLPSNVLQLGKAGVAGKQTIVITKSAGQPAQPPAPQCKPYTVRAGARGPRRASVDIGWGVNVSTLESTLRRSLRHKPYVSIC</sequence>
<comment type="subcellular location">
    <subcellularLocation>
        <location evidence="1">Nucleus</location>
    </subcellularLocation>
</comment>
<evidence type="ECO:0000256" key="7">
    <source>
        <dbReference type="ARBA" id="ARBA00023306"/>
    </source>
</evidence>
<keyword evidence="5" id="KW-0068">Autocatalytic cleavage</keyword>
<dbReference type="STRING" id="151549.A0A4C1V3A3"/>
<keyword evidence="10" id="KW-1185">Reference proteome</keyword>
<evidence type="ECO:0000256" key="3">
    <source>
        <dbReference type="ARBA" id="ARBA00022553"/>
    </source>
</evidence>
<proteinExistence type="predicted"/>
<dbReference type="FunFam" id="2.120.10.80:FF:000008">
    <property type="entry name" value="host cell factor 1 isoform X1"/>
    <property type="match status" value="1"/>
</dbReference>
<evidence type="ECO:0000259" key="8">
    <source>
        <dbReference type="Pfam" id="PF13854"/>
    </source>
</evidence>
<keyword evidence="3" id="KW-0597">Phosphoprotein</keyword>
<dbReference type="GO" id="GO:0006338">
    <property type="term" value="P:chromatin remodeling"/>
    <property type="evidence" value="ECO:0007669"/>
    <property type="project" value="TreeGrafter"/>
</dbReference>
<evidence type="ECO:0000256" key="6">
    <source>
        <dbReference type="ARBA" id="ARBA00023242"/>
    </source>
</evidence>
<dbReference type="Pfam" id="PF13854">
    <property type="entry name" value="Kelch_HCF"/>
    <property type="match status" value="1"/>
</dbReference>
<dbReference type="InterPro" id="IPR015915">
    <property type="entry name" value="Kelch-typ_b-propeller"/>
</dbReference>
<dbReference type="SUPFAM" id="SSF117281">
    <property type="entry name" value="Kelch motif"/>
    <property type="match status" value="1"/>
</dbReference>
<evidence type="ECO:0000256" key="2">
    <source>
        <dbReference type="ARBA" id="ARBA00022441"/>
    </source>
</evidence>
<dbReference type="PANTHER" id="PTHR46003">
    <property type="entry name" value="HOST CELL FACTOR"/>
    <property type="match status" value="1"/>
</dbReference>
<comment type="caution">
    <text evidence="9">The sequence shown here is derived from an EMBL/GenBank/DDBJ whole genome shotgun (WGS) entry which is preliminary data.</text>
</comment>
<keyword evidence="7" id="KW-0131">Cell cycle</keyword>
<dbReference type="Gene3D" id="6.10.250.2590">
    <property type="match status" value="1"/>
</dbReference>
<keyword evidence="6" id="KW-0539">Nucleus</keyword>
<keyword evidence="4" id="KW-0677">Repeat</keyword>
<name>A0A4C1V3A3_EUMVA</name>
<dbReference type="PANTHER" id="PTHR46003:SF1">
    <property type="entry name" value="HOST CELL FACTOR"/>
    <property type="match status" value="1"/>
</dbReference>
<gene>
    <name evidence="9" type="primary">HCFC1</name>
    <name evidence="9" type="ORF">EVAR_30876_1</name>
</gene>
<organism evidence="9 10">
    <name type="scientific">Eumeta variegata</name>
    <name type="common">Bagworm moth</name>
    <name type="synonym">Eumeta japonica</name>
    <dbReference type="NCBI Taxonomy" id="151549"/>
    <lineage>
        <taxon>Eukaryota</taxon>
        <taxon>Metazoa</taxon>
        <taxon>Ecdysozoa</taxon>
        <taxon>Arthropoda</taxon>
        <taxon>Hexapoda</taxon>
        <taxon>Insecta</taxon>
        <taxon>Pterygota</taxon>
        <taxon>Neoptera</taxon>
        <taxon>Endopterygota</taxon>
        <taxon>Lepidoptera</taxon>
        <taxon>Glossata</taxon>
        <taxon>Ditrysia</taxon>
        <taxon>Tineoidea</taxon>
        <taxon>Psychidae</taxon>
        <taxon>Oiketicinae</taxon>
        <taxon>Eumeta</taxon>
    </lineage>
</organism>
<dbReference type="Proteomes" id="UP000299102">
    <property type="component" value="Unassembled WGS sequence"/>
</dbReference>
<evidence type="ECO:0000313" key="10">
    <source>
        <dbReference type="Proteomes" id="UP000299102"/>
    </source>
</evidence>
<dbReference type="InterPro" id="IPR059124">
    <property type="entry name" value="Kelch_HCF"/>
</dbReference>
<dbReference type="AlphaFoldDB" id="A0A4C1V3A3"/>
<protein>
    <submittedName>
        <fullName evidence="9">Host cell factor 1</fullName>
    </submittedName>
</protein>
<dbReference type="EMBL" id="BGZK01000272">
    <property type="protein sequence ID" value="GBP33288.1"/>
    <property type="molecule type" value="Genomic_DNA"/>
</dbReference>
<evidence type="ECO:0000256" key="1">
    <source>
        <dbReference type="ARBA" id="ARBA00004123"/>
    </source>
</evidence>
<reference evidence="9 10" key="1">
    <citation type="journal article" date="2019" name="Commun. Biol.">
        <title>The bagworm genome reveals a unique fibroin gene that provides high tensile strength.</title>
        <authorList>
            <person name="Kono N."/>
            <person name="Nakamura H."/>
            <person name="Ohtoshi R."/>
            <person name="Tomita M."/>
            <person name="Numata K."/>
            <person name="Arakawa K."/>
        </authorList>
    </citation>
    <scope>NUCLEOTIDE SEQUENCE [LARGE SCALE GENOMIC DNA]</scope>
</reference>
<dbReference type="GO" id="GO:0003713">
    <property type="term" value="F:transcription coactivator activity"/>
    <property type="evidence" value="ECO:0007669"/>
    <property type="project" value="TreeGrafter"/>
</dbReference>
<evidence type="ECO:0000313" key="9">
    <source>
        <dbReference type="EMBL" id="GBP33288.1"/>
    </source>
</evidence>
<keyword evidence="2" id="KW-0880">Kelch repeat</keyword>